<comment type="caution">
    <text evidence="1">The sequence shown here is derived from an EMBL/GenBank/DDBJ whole genome shotgun (WGS) entry which is preliminary data.</text>
</comment>
<dbReference type="InterPro" id="IPR046486">
    <property type="entry name" value="DUF6579"/>
</dbReference>
<protein>
    <submittedName>
        <fullName evidence="1">Uncharacterized protein</fullName>
    </submittedName>
</protein>
<reference evidence="1" key="1">
    <citation type="journal article" date="2020" name="Phytopathology">
        <title>Genome Sequence Resources of Colletotrichum truncatum, C. plurivorum, C. musicola, and C. sojae: Four Species Pathogenic to Soybean (Glycine max).</title>
        <authorList>
            <person name="Rogerio F."/>
            <person name="Boufleur T.R."/>
            <person name="Ciampi-Guillardi M."/>
            <person name="Sukno S.A."/>
            <person name="Thon M.R."/>
            <person name="Massola Junior N.S."/>
            <person name="Baroncelli R."/>
        </authorList>
    </citation>
    <scope>NUCLEOTIDE SEQUENCE</scope>
    <source>
        <strain evidence="1">LFN0074</strain>
    </source>
</reference>
<accession>A0A8H6NC58</accession>
<proteinExistence type="predicted"/>
<dbReference type="OrthoDB" id="3852249at2759"/>
<dbReference type="Pfam" id="PF20219">
    <property type="entry name" value="DUF6579"/>
    <property type="match status" value="1"/>
</dbReference>
<dbReference type="AlphaFoldDB" id="A0A8H6NC58"/>
<name>A0A8H6NC58_9PEZI</name>
<gene>
    <name evidence="1" type="ORF">CMUS01_09105</name>
</gene>
<dbReference type="Proteomes" id="UP000639643">
    <property type="component" value="Unassembled WGS sequence"/>
</dbReference>
<sequence>MLTHTVHLLWEAVAELRMVNQNLKGIKDELSAQNTLTSSGGAGPDGFASVVHGFAKLHIQKDQGGGKENEEKHMFFMWHPDKTWHWRFQELLEEKPLPTAFCAYSDDLDCLCALMKEARQALPNRPSPVIFHLLMPAWYKIEVKEPLHFPDELQPLGVVGMRHDGSPLVTFNLPVAQPGLLDGIFNVPEIAGGATFLEASFWPT</sequence>
<evidence type="ECO:0000313" key="1">
    <source>
        <dbReference type="EMBL" id="KAF6827221.1"/>
    </source>
</evidence>
<dbReference type="EMBL" id="WIGM01000375">
    <property type="protein sequence ID" value="KAF6827221.1"/>
    <property type="molecule type" value="Genomic_DNA"/>
</dbReference>
<evidence type="ECO:0000313" key="2">
    <source>
        <dbReference type="Proteomes" id="UP000639643"/>
    </source>
</evidence>
<keyword evidence="2" id="KW-1185">Reference proteome</keyword>
<organism evidence="1 2">
    <name type="scientific">Colletotrichum musicola</name>
    <dbReference type="NCBI Taxonomy" id="2175873"/>
    <lineage>
        <taxon>Eukaryota</taxon>
        <taxon>Fungi</taxon>
        <taxon>Dikarya</taxon>
        <taxon>Ascomycota</taxon>
        <taxon>Pezizomycotina</taxon>
        <taxon>Sordariomycetes</taxon>
        <taxon>Hypocreomycetidae</taxon>
        <taxon>Glomerellales</taxon>
        <taxon>Glomerellaceae</taxon>
        <taxon>Colletotrichum</taxon>
        <taxon>Colletotrichum orchidearum species complex</taxon>
    </lineage>
</organism>